<dbReference type="EMBL" id="LRGB01002625">
    <property type="protein sequence ID" value="KZS06736.1"/>
    <property type="molecule type" value="Genomic_DNA"/>
</dbReference>
<sequence length="51" mass="5672">MYNCSKFHQVSCLDIHIRIGCPAIVCYLQMTAGPLKFLTCLGIVTYSTICT</sequence>
<organism evidence="1 2">
    <name type="scientific">Daphnia magna</name>
    <dbReference type="NCBI Taxonomy" id="35525"/>
    <lineage>
        <taxon>Eukaryota</taxon>
        <taxon>Metazoa</taxon>
        <taxon>Ecdysozoa</taxon>
        <taxon>Arthropoda</taxon>
        <taxon>Crustacea</taxon>
        <taxon>Branchiopoda</taxon>
        <taxon>Diplostraca</taxon>
        <taxon>Cladocera</taxon>
        <taxon>Anomopoda</taxon>
        <taxon>Daphniidae</taxon>
        <taxon>Daphnia</taxon>
    </lineage>
</organism>
<evidence type="ECO:0000313" key="2">
    <source>
        <dbReference type="Proteomes" id="UP000076858"/>
    </source>
</evidence>
<dbReference type="Proteomes" id="UP000076858">
    <property type="component" value="Unassembled WGS sequence"/>
</dbReference>
<keyword evidence="2" id="KW-1185">Reference proteome</keyword>
<reference evidence="1 2" key="1">
    <citation type="submission" date="2016-03" db="EMBL/GenBank/DDBJ databases">
        <title>EvidentialGene: Evidence-directed Construction of Genes on Genomes.</title>
        <authorList>
            <person name="Gilbert D.G."/>
            <person name="Choi J.-H."/>
            <person name="Mockaitis K."/>
            <person name="Colbourne J."/>
            <person name="Pfrender M."/>
        </authorList>
    </citation>
    <scope>NUCLEOTIDE SEQUENCE [LARGE SCALE GENOMIC DNA]</scope>
    <source>
        <strain evidence="1 2">Xinb3</strain>
        <tissue evidence="1">Complete organism</tissue>
    </source>
</reference>
<evidence type="ECO:0000313" key="1">
    <source>
        <dbReference type="EMBL" id="KZS06736.1"/>
    </source>
</evidence>
<dbReference type="AlphaFoldDB" id="A0A164PDP7"/>
<gene>
    <name evidence="1" type="ORF">APZ42_029699</name>
</gene>
<name>A0A164PDP7_9CRUS</name>
<comment type="caution">
    <text evidence="1">The sequence shown here is derived from an EMBL/GenBank/DDBJ whole genome shotgun (WGS) entry which is preliminary data.</text>
</comment>
<proteinExistence type="predicted"/>
<accession>A0A164PDP7</accession>
<protein>
    <submittedName>
        <fullName evidence="1">Uncharacterized protein</fullName>
    </submittedName>
</protein>